<organism evidence="1 2">
    <name type="scientific">Streptomyces malaysiense</name>
    <dbReference type="NCBI Taxonomy" id="1428626"/>
    <lineage>
        <taxon>Bacteria</taxon>
        <taxon>Bacillati</taxon>
        <taxon>Actinomycetota</taxon>
        <taxon>Actinomycetes</taxon>
        <taxon>Kitasatosporales</taxon>
        <taxon>Streptomycetaceae</taxon>
        <taxon>Streptomyces</taxon>
    </lineage>
</organism>
<accession>A0A1J4PUG3</accession>
<dbReference type="AlphaFoldDB" id="A0A1J4PUG3"/>
<reference evidence="1" key="1">
    <citation type="submission" date="2016-10" db="EMBL/GenBank/DDBJ databases">
        <title>Genome sequence of Streptomyces malaysiense MUSC 136.</title>
        <authorList>
            <person name="Lee L.-H."/>
            <person name="Ser H.-L."/>
        </authorList>
    </citation>
    <scope>NUCLEOTIDE SEQUENCE [LARGE SCALE GENOMIC DNA]</scope>
    <source>
        <strain evidence="1">MUSC 136</strain>
    </source>
</reference>
<evidence type="ECO:0000313" key="1">
    <source>
        <dbReference type="EMBL" id="OIK23607.1"/>
    </source>
</evidence>
<comment type="caution">
    <text evidence="1">The sequence shown here is derived from an EMBL/GenBank/DDBJ whole genome shotgun (WGS) entry which is preliminary data.</text>
</comment>
<keyword evidence="2" id="KW-1185">Reference proteome</keyword>
<sequence>MTDSKPTVLDVDKAREKAKAVSSQIYDLINIPSGKVTEPGPSIAPCDEDPDHLYKTEHPWSVYGVPEDELKAGFQRLRDALPGKGWKIWRYGPNKSRAKTLELTADSTTEPFSVDAELWVSSPTAGREKEPKILINIVSGCWRAPKGTDLSTQY</sequence>
<name>A0A1J4PUG3_9ACTN</name>
<protein>
    <submittedName>
        <fullName evidence="1">Uncharacterized protein</fullName>
    </submittedName>
</protein>
<dbReference type="EMBL" id="LBDA02000095">
    <property type="protein sequence ID" value="OIK23607.1"/>
    <property type="molecule type" value="Genomic_DNA"/>
</dbReference>
<proteinExistence type="predicted"/>
<dbReference type="Proteomes" id="UP000034838">
    <property type="component" value="Unassembled WGS sequence"/>
</dbReference>
<dbReference type="RefSeq" id="WP_046419806.1">
    <property type="nucleotide sequence ID" value="NZ_LBDA02000095.1"/>
</dbReference>
<gene>
    <name evidence="1" type="ORF">VT52_031590</name>
</gene>
<evidence type="ECO:0000313" key="2">
    <source>
        <dbReference type="Proteomes" id="UP000034838"/>
    </source>
</evidence>